<feature type="region of interest" description="Disordered" evidence="2">
    <location>
        <begin position="1"/>
        <end position="57"/>
    </location>
</feature>
<keyword evidence="1" id="KW-0238">DNA-binding</keyword>
<dbReference type="EMBL" id="CAEY01002034">
    <property type="status" value="NOT_ANNOTATED_CDS"/>
    <property type="molecule type" value="Genomic_DNA"/>
</dbReference>
<feature type="region of interest" description="Disordered" evidence="2">
    <location>
        <begin position="261"/>
        <end position="300"/>
    </location>
</feature>
<dbReference type="PANTHER" id="PTHR46584">
    <property type="entry name" value="HMG DOMAIN-CONTAINING PROTEIN 4"/>
    <property type="match status" value="1"/>
</dbReference>
<dbReference type="SMART" id="SM00398">
    <property type="entry name" value="HMG"/>
    <property type="match status" value="1"/>
</dbReference>
<dbReference type="AlphaFoldDB" id="T1KEE0"/>
<dbReference type="SUPFAM" id="SSF47095">
    <property type="entry name" value="HMG-box"/>
    <property type="match status" value="1"/>
</dbReference>
<reference evidence="4" key="2">
    <citation type="submission" date="2015-06" db="UniProtKB">
        <authorList>
            <consortium name="EnsemblMetazoa"/>
        </authorList>
    </citation>
    <scope>IDENTIFICATION</scope>
</reference>
<name>T1KEE0_TETUR</name>
<dbReference type="GO" id="GO:0005634">
    <property type="term" value="C:nucleus"/>
    <property type="evidence" value="ECO:0007669"/>
    <property type="project" value="UniProtKB-UniRule"/>
</dbReference>
<dbReference type="Gene3D" id="1.10.30.10">
    <property type="entry name" value="High mobility group box domain"/>
    <property type="match status" value="1"/>
</dbReference>
<dbReference type="EnsemblMetazoa" id="tetur09g06250.1">
    <property type="protein sequence ID" value="tetur09g06250.1"/>
    <property type="gene ID" value="tetur09g06250"/>
</dbReference>
<dbReference type="OMA" id="HIDHRRK"/>
<feature type="DNA-binding region" description="HMG box" evidence="1">
    <location>
        <begin position="307"/>
        <end position="370"/>
    </location>
</feature>
<evidence type="ECO:0000313" key="5">
    <source>
        <dbReference type="Proteomes" id="UP000015104"/>
    </source>
</evidence>
<dbReference type="eggNOG" id="ENOG502QSH9">
    <property type="taxonomic scope" value="Eukaryota"/>
</dbReference>
<keyword evidence="1" id="KW-0539">Nucleus</keyword>
<dbReference type="OrthoDB" id="4777606at2759"/>
<dbReference type="InterPro" id="IPR036910">
    <property type="entry name" value="HMG_box_dom_sf"/>
</dbReference>
<protein>
    <recommendedName>
        <fullName evidence="3">HMG box domain-containing protein</fullName>
    </recommendedName>
</protein>
<reference evidence="5" key="1">
    <citation type="submission" date="2011-08" db="EMBL/GenBank/DDBJ databases">
        <authorList>
            <person name="Rombauts S."/>
        </authorList>
    </citation>
    <scope>NUCLEOTIDE SEQUENCE</scope>
    <source>
        <strain evidence="5">London</strain>
    </source>
</reference>
<dbReference type="GO" id="GO:0003677">
    <property type="term" value="F:DNA binding"/>
    <property type="evidence" value="ECO:0007669"/>
    <property type="project" value="UniProtKB-UniRule"/>
</dbReference>
<evidence type="ECO:0000256" key="1">
    <source>
        <dbReference type="PROSITE-ProRule" id="PRU00267"/>
    </source>
</evidence>
<dbReference type="PANTHER" id="PTHR46584:SF1">
    <property type="entry name" value="HMG DOMAIN-CONTAINING PROTEIN 4"/>
    <property type="match status" value="1"/>
</dbReference>
<feature type="domain" description="HMG box" evidence="3">
    <location>
        <begin position="307"/>
        <end position="370"/>
    </location>
</feature>
<evidence type="ECO:0000259" key="3">
    <source>
        <dbReference type="PROSITE" id="PS50118"/>
    </source>
</evidence>
<dbReference type="InterPro" id="IPR009071">
    <property type="entry name" value="HMG_box_dom"/>
</dbReference>
<evidence type="ECO:0000256" key="2">
    <source>
        <dbReference type="SAM" id="MobiDB-lite"/>
    </source>
</evidence>
<dbReference type="KEGG" id="tut:107363326"/>
<dbReference type="CDD" id="cd00084">
    <property type="entry name" value="HMG-box_SF"/>
    <property type="match status" value="1"/>
</dbReference>
<dbReference type="InterPro" id="IPR042477">
    <property type="entry name" value="HMGXB4"/>
</dbReference>
<gene>
    <name evidence="4" type="primary">107363326</name>
</gene>
<feature type="compositionally biased region" description="Low complexity" evidence="2">
    <location>
        <begin position="367"/>
        <end position="387"/>
    </location>
</feature>
<proteinExistence type="predicted"/>
<dbReference type="STRING" id="32264.T1KEE0"/>
<accession>T1KEE0</accession>
<feature type="region of interest" description="Disordered" evidence="2">
    <location>
        <begin position="361"/>
        <end position="387"/>
    </location>
</feature>
<feature type="compositionally biased region" description="Basic and acidic residues" evidence="2">
    <location>
        <begin position="26"/>
        <end position="44"/>
    </location>
</feature>
<dbReference type="Proteomes" id="UP000015104">
    <property type="component" value="Unassembled WGS sequence"/>
</dbReference>
<dbReference type="Pfam" id="PF00505">
    <property type="entry name" value="HMG_box"/>
    <property type="match status" value="1"/>
</dbReference>
<evidence type="ECO:0000313" key="4">
    <source>
        <dbReference type="EnsemblMetazoa" id="tetur09g06250.1"/>
    </source>
</evidence>
<dbReference type="PROSITE" id="PS50118">
    <property type="entry name" value="HMG_BOX_2"/>
    <property type="match status" value="1"/>
</dbReference>
<dbReference type="HOGENOM" id="CLU_493754_0_0_1"/>
<keyword evidence="5" id="KW-1185">Reference proteome</keyword>
<sequence length="493" mass="53782">MAGVISPETPTAGISRSGRIRKKSAKVIEMEETEKTVESVDKPKPARTPIGITNNGVTPKKTFIERDLTNSLSSKRLKIKIPPINDNFKDTVMMEGDDDDIADENIDDTDYDGLNMSPTINSTSPPINSGTALGVLPVTTVIPSSTPLPAISTLAAKKHDKSPKKSTSSDTSFSELAIKPIKISRKMVENDSAANKLFEQITSGQPHIDHRRKGFRRKFKYGIVGNVDFGSDDNDSDEASLVIANDPQDSLASAMAHVNKMKTPKAEPVPEVEEKEEKKPKRQTKAKLKTPLEGKTPEKKKRGPLITAYTLFARENRSKIAQSNPHLDFAGVSKRLGEVWQTLPNKEKMQWKRKAAKMAQNMHRASDPISSLPSKSTSSHSKSSIISKLSSTVTPKYSTKSQESTSTRKNDGGYVDVACHLKLIGDSLTNIGQRLNDRPGLASSVSLSVLLDSTICAMGSLVGLTRLVEHSNGCPKEVHDKLMDNISFIMPGI</sequence>
<organism evidence="4 5">
    <name type="scientific">Tetranychus urticae</name>
    <name type="common">Two-spotted spider mite</name>
    <dbReference type="NCBI Taxonomy" id="32264"/>
    <lineage>
        <taxon>Eukaryota</taxon>
        <taxon>Metazoa</taxon>
        <taxon>Ecdysozoa</taxon>
        <taxon>Arthropoda</taxon>
        <taxon>Chelicerata</taxon>
        <taxon>Arachnida</taxon>
        <taxon>Acari</taxon>
        <taxon>Acariformes</taxon>
        <taxon>Trombidiformes</taxon>
        <taxon>Prostigmata</taxon>
        <taxon>Eleutherengona</taxon>
        <taxon>Raphignathae</taxon>
        <taxon>Tetranychoidea</taxon>
        <taxon>Tetranychidae</taxon>
        <taxon>Tetranychus</taxon>
    </lineage>
</organism>